<reference evidence="2" key="1">
    <citation type="submission" date="2015-10" db="EMBL/GenBank/DDBJ databases">
        <authorList>
            <person name="Martinez-Garcia P.J."/>
            <person name="Crepeau M.W."/>
            <person name="Puiu D."/>
            <person name="Gonzalez-Ibeas D."/>
            <person name="Whalen J."/>
            <person name="Stevens K."/>
            <person name="Paul R."/>
            <person name="Butterfield T."/>
            <person name="Britton M."/>
            <person name="Reagan R."/>
            <person name="Chakraborty S."/>
            <person name="Walawage S.L."/>
            <person name="Vasquez-Gross H.A."/>
            <person name="Cardeno C."/>
            <person name="Famula R."/>
            <person name="Pratt K."/>
            <person name="Kuruganti S."/>
            <person name="Aradhya M.K."/>
            <person name="Leslie C.A."/>
            <person name="Dandekar A.M."/>
            <person name="Salzberg S.L."/>
            <person name="Wegrzyn J.L."/>
            <person name="Langley C.H."/>
            <person name="Neale D.B."/>
        </authorList>
    </citation>
    <scope>NUCLEOTIDE SEQUENCE</scope>
    <source>
        <tissue evidence="2">Leaves</tissue>
    </source>
</reference>
<organism evidence="2 3">
    <name type="scientific">Juglans regia</name>
    <name type="common">English walnut</name>
    <dbReference type="NCBI Taxonomy" id="51240"/>
    <lineage>
        <taxon>Eukaryota</taxon>
        <taxon>Viridiplantae</taxon>
        <taxon>Streptophyta</taxon>
        <taxon>Embryophyta</taxon>
        <taxon>Tracheophyta</taxon>
        <taxon>Spermatophyta</taxon>
        <taxon>Magnoliopsida</taxon>
        <taxon>eudicotyledons</taxon>
        <taxon>Gunneridae</taxon>
        <taxon>Pentapetalae</taxon>
        <taxon>rosids</taxon>
        <taxon>fabids</taxon>
        <taxon>Fagales</taxon>
        <taxon>Juglandaceae</taxon>
        <taxon>Juglans</taxon>
    </lineage>
</organism>
<proteinExistence type="predicted"/>
<evidence type="ECO:0000313" key="2">
    <source>
        <dbReference type="EMBL" id="KAF5481819.1"/>
    </source>
</evidence>
<dbReference type="PANTHER" id="PTHR47481">
    <property type="match status" value="1"/>
</dbReference>
<dbReference type="Gramene" id="Jr01_26360_p1">
    <property type="protein sequence ID" value="cds.Jr01_26360_p1"/>
    <property type="gene ID" value="Jr01_26360"/>
</dbReference>
<protein>
    <submittedName>
        <fullName evidence="2">Uncharacterized protein</fullName>
    </submittedName>
</protein>
<feature type="compositionally biased region" description="Polar residues" evidence="1">
    <location>
        <begin position="88"/>
        <end position="110"/>
    </location>
</feature>
<comment type="caution">
    <text evidence="2">The sequence shown here is derived from an EMBL/GenBank/DDBJ whole genome shotgun (WGS) entry which is preliminary data.</text>
</comment>
<dbReference type="EMBL" id="LIHL02000001">
    <property type="protein sequence ID" value="KAF5481819.1"/>
    <property type="molecule type" value="Genomic_DNA"/>
</dbReference>
<feature type="region of interest" description="Disordered" evidence="1">
    <location>
        <begin position="87"/>
        <end position="133"/>
    </location>
</feature>
<dbReference type="AlphaFoldDB" id="A0A833YF66"/>
<reference evidence="2" key="2">
    <citation type="submission" date="2020-03" db="EMBL/GenBank/DDBJ databases">
        <title>Walnut 2.0.</title>
        <authorList>
            <person name="Marrano A."/>
            <person name="Britton M."/>
            <person name="Zimin A.V."/>
            <person name="Zaini P.A."/>
            <person name="Workman R."/>
            <person name="Puiu D."/>
            <person name="Bianco L."/>
            <person name="Allen B.J."/>
            <person name="Troggio M."/>
            <person name="Leslie C.A."/>
            <person name="Timp W."/>
            <person name="Dendekar A."/>
            <person name="Salzberg S.L."/>
            <person name="Neale D.B."/>
        </authorList>
    </citation>
    <scope>NUCLEOTIDE SEQUENCE</scope>
    <source>
        <tissue evidence="2">Leaves</tissue>
    </source>
</reference>
<name>A0A833YF66_JUGRE</name>
<feature type="compositionally biased region" description="Low complexity" evidence="1">
    <location>
        <begin position="124"/>
        <end position="133"/>
    </location>
</feature>
<accession>A0A833YF66</accession>
<gene>
    <name evidence="2" type="ORF">F2P56_002441</name>
</gene>
<evidence type="ECO:0000256" key="1">
    <source>
        <dbReference type="SAM" id="MobiDB-lite"/>
    </source>
</evidence>
<sequence length="208" mass="23581">MQIRTQQATATKGSKTATKYSIFIKKLTYELSVARQPMSCEDVITYVLAGLSHEYDSFVASISAHTDKVTMEEIYSLLLTTEARLSRHQMSSPAQPTSVNVAQRQYNPSQNRGRGDSRGRGRSNRTGYNNTTRNTDYNSVIYQVCNKPGHLARKCYFQFDLSYQDPKPENKQAMIAIGTWDTKWHADTGATHHVTNDLNNLNLQNDDY</sequence>
<evidence type="ECO:0000313" key="3">
    <source>
        <dbReference type="Proteomes" id="UP000619265"/>
    </source>
</evidence>
<dbReference type="Proteomes" id="UP000619265">
    <property type="component" value="Unassembled WGS sequence"/>
</dbReference>
<dbReference type="PANTHER" id="PTHR47481:SF10">
    <property type="entry name" value="COPIA-LIKE POLYPROTEIN_RETROTRANSPOSON"/>
    <property type="match status" value="1"/>
</dbReference>